<evidence type="ECO:0000313" key="2">
    <source>
        <dbReference type="Proteomes" id="UP000324897"/>
    </source>
</evidence>
<evidence type="ECO:0000313" key="1">
    <source>
        <dbReference type="EMBL" id="TVU43795.1"/>
    </source>
</evidence>
<gene>
    <name evidence="1" type="ORF">EJB05_10290</name>
</gene>
<sequence>MLDNKHIYSFASEPWETPEDAQDQAASQALAHLQKLNIAEIHDYSFAVLEKVRQRNRLVTSEIQAMARMIIKLLPGYTSMAAEVLSAYEKFGSQVPQQPLPVTDDNNVAEINQLIQDVALVPTLLRNLHREMIKQIFPLYRDCKFDVENCPFAVNQSPNTGRNPAVPVVISNVFMLNELLTMTDCSSPTYLHVQCLSGKIISCCQFYSTNSYPPDADPYVIPGKPCDTTLQADEDSSQKALEFMDAQMHTQLRDYNYDMKEDMLTFNRELITQAQELMMMIKSILLYWKRHMEELRAIKNSMKDSVTNALVLANDPDIIFHLRSIANSVIDIDQQLRHALEQGSTILGQYDIATLQKLQWTT</sequence>
<organism evidence="1 2">
    <name type="scientific">Eragrostis curvula</name>
    <name type="common">weeping love grass</name>
    <dbReference type="NCBI Taxonomy" id="38414"/>
    <lineage>
        <taxon>Eukaryota</taxon>
        <taxon>Viridiplantae</taxon>
        <taxon>Streptophyta</taxon>
        <taxon>Embryophyta</taxon>
        <taxon>Tracheophyta</taxon>
        <taxon>Spermatophyta</taxon>
        <taxon>Magnoliopsida</taxon>
        <taxon>Liliopsida</taxon>
        <taxon>Poales</taxon>
        <taxon>Poaceae</taxon>
        <taxon>PACMAD clade</taxon>
        <taxon>Chloridoideae</taxon>
        <taxon>Eragrostideae</taxon>
        <taxon>Eragrostidinae</taxon>
        <taxon>Eragrostis</taxon>
    </lineage>
</organism>
<protein>
    <submittedName>
        <fullName evidence="1">Uncharacterized protein</fullName>
    </submittedName>
</protein>
<proteinExistence type="predicted"/>
<keyword evidence="2" id="KW-1185">Reference proteome</keyword>
<dbReference type="EMBL" id="RWGY01000005">
    <property type="protein sequence ID" value="TVU43795.1"/>
    <property type="molecule type" value="Genomic_DNA"/>
</dbReference>
<name>A0A5J9W765_9POAL</name>
<comment type="caution">
    <text evidence="1">The sequence shown here is derived from an EMBL/GenBank/DDBJ whole genome shotgun (WGS) entry which is preliminary data.</text>
</comment>
<accession>A0A5J9W765</accession>
<dbReference type="AlphaFoldDB" id="A0A5J9W765"/>
<reference evidence="1 2" key="1">
    <citation type="journal article" date="2019" name="Sci. Rep.">
        <title>A high-quality genome of Eragrostis curvula grass provides insights into Poaceae evolution and supports new strategies to enhance forage quality.</title>
        <authorList>
            <person name="Carballo J."/>
            <person name="Santos B.A.C.M."/>
            <person name="Zappacosta D."/>
            <person name="Garbus I."/>
            <person name="Selva J.P."/>
            <person name="Gallo C.A."/>
            <person name="Diaz A."/>
            <person name="Albertini E."/>
            <person name="Caccamo M."/>
            <person name="Echenique V."/>
        </authorList>
    </citation>
    <scope>NUCLEOTIDE SEQUENCE [LARGE SCALE GENOMIC DNA]</scope>
    <source>
        <strain evidence="2">cv. Victoria</strain>
        <tissue evidence="1">Leaf</tissue>
    </source>
</reference>
<dbReference type="Gramene" id="TVU43795">
    <property type="protein sequence ID" value="TVU43795"/>
    <property type="gene ID" value="EJB05_10290"/>
</dbReference>
<dbReference type="Proteomes" id="UP000324897">
    <property type="component" value="Unassembled WGS sequence"/>
</dbReference>